<proteinExistence type="predicted"/>
<feature type="chain" id="PRO_5045668574" description="Tetratricopeptide repeat protein" evidence="4">
    <location>
        <begin position="20"/>
        <end position="412"/>
    </location>
</feature>
<feature type="repeat" description="TPR" evidence="3">
    <location>
        <begin position="287"/>
        <end position="320"/>
    </location>
</feature>
<comment type="caution">
    <text evidence="5">The sequence shown here is derived from an EMBL/GenBank/DDBJ whole genome shotgun (WGS) entry which is preliminary data.</text>
</comment>
<evidence type="ECO:0000256" key="4">
    <source>
        <dbReference type="SAM" id="SignalP"/>
    </source>
</evidence>
<dbReference type="PANTHER" id="PTHR14027">
    <property type="entry name" value="RNA POLYMERASE-ASSOCIATED PROTEIN CTR9"/>
    <property type="match status" value="1"/>
</dbReference>
<gene>
    <name evidence="5" type="ORF">GCM10022291_04370</name>
</gene>
<keyword evidence="2 3" id="KW-0802">TPR repeat</keyword>
<evidence type="ECO:0008006" key="7">
    <source>
        <dbReference type="Google" id="ProtNLM"/>
    </source>
</evidence>
<dbReference type="InterPro" id="IPR031101">
    <property type="entry name" value="Ctr9"/>
</dbReference>
<dbReference type="PANTHER" id="PTHR14027:SF2">
    <property type="entry name" value="RNA POLYMERASE-ASSOCIATED PROTEIN CTR9 HOMOLOG"/>
    <property type="match status" value="1"/>
</dbReference>
<dbReference type="Pfam" id="PF14559">
    <property type="entry name" value="TPR_19"/>
    <property type="match status" value="1"/>
</dbReference>
<evidence type="ECO:0000256" key="3">
    <source>
        <dbReference type="PROSITE-ProRule" id="PRU00339"/>
    </source>
</evidence>
<evidence type="ECO:0000256" key="2">
    <source>
        <dbReference type="ARBA" id="ARBA00022803"/>
    </source>
</evidence>
<feature type="repeat" description="TPR" evidence="3">
    <location>
        <begin position="219"/>
        <end position="252"/>
    </location>
</feature>
<evidence type="ECO:0000256" key="1">
    <source>
        <dbReference type="ARBA" id="ARBA00022737"/>
    </source>
</evidence>
<dbReference type="SMART" id="SM00028">
    <property type="entry name" value="TPR"/>
    <property type="match status" value="4"/>
</dbReference>
<dbReference type="InterPro" id="IPR019734">
    <property type="entry name" value="TPR_rpt"/>
</dbReference>
<evidence type="ECO:0000313" key="5">
    <source>
        <dbReference type="EMBL" id="GAA4231585.1"/>
    </source>
</evidence>
<dbReference type="InterPro" id="IPR011990">
    <property type="entry name" value="TPR-like_helical_dom_sf"/>
</dbReference>
<keyword evidence="1" id="KW-0677">Repeat</keyword>
<keyword evidence="6" id="KW-1185">Reference proteome</keyword>
<evidence type="ECO:0000313" key="6">
    <source>
        <dbReference type="Proteomes" id="UP001501496"/>
    </source>
</evidence>
<reference evidence="6" key="1">
    <citation type="journal article" date="2019" name="Int. J. Syst. Evol. Microbiol.">
        <title>The Global Catalogue of Microorganisms (GCM) 10K type strain sequencing project: providing services to taxonomists for standard genome sequencing and annotation.</title>
        <authorList>
            <consortium name="The Broad Institute Genomics Platform"/>
            <consortium name="The Broad Institute Genome Sequencing Center for Infectious Disease"/>
            <person name="Wu L."/>
            <person name="Ma J."/>
        </authorList>
    </citation>
    <scope>NUCLEOTIDE SEQUENCE [LARGE SCALE GENOMIC DNA]</scope>
    <source>
        <strain evidence="6">JCM 17630</strain>
    </source>
</reference>
<feature type="signal peptide" evidence="4">
    <location>
        <begin position="1"/>
        <end position="19"/>
    </location>
</feature>
<organism evidence="5 6">
    <name type="scientific">Postechiella marina</name>
    <dbReference type="NCBI Taxonomy" id="943941"/>
    <lineage>
        <taxon>Bacteria</taxon>
        <taxon>Pseudomonadati</taxon>
        <taxon>Bacteroidota</taxon>
        <taxon>Flavobacteriia</taxon>
        <taxon>Flavobacteriales</taxon>
        <taxon>Flavobacteriaceae</taxon>
        <taxon>Postechiella</taxon>
    </lineage>
</organism>
<dbReference type="Gene3D" id="1.25.40.10">
    <property type="entry name" value="Tetratricopeptide repeat domain"/>
    <property type="match status" value="2"/>
</dbReference>
<protein>
    <recommendedName>
        <fullName evidence="7">Tetratricopeptide repeat protein</fullName>
    </recommendedName>
</protein>
<dbReference type="PROSITE" id="PS50005">
    <property type="entry name" value="TPR"/>
    <property type="match status" value="2"/>
</dbReference>
<dbReference type="EMBL" id="BAABCA010000001">
    <property type="protein sequence ID" value="GAA4231585.1"/>
    <property type="molecule type" value="Genomic_DNA"/>
</dbReference>
<sequence length="412" mass="45753">MKKQTIIALALSVSAFSFAQKKEIKTAEKAVKANNFSEAIAALKQVEPLVESLDEKTKSKYYYLKGVALFANGAGNNNDVTNSLENINKVKGAYGSEIKALKQSMINSFLTKGNNAYEKKDYNTASTNFERVYNLNKKDTVYLYYAAATAVTAPDYPRALKLYGELKDLGYTGIETKYYAINKKSKVKENFPSKQLRDVALKSKSHITPTQETTESKKAEIVKNVALIYVSEGDNEKAVEAIKDARAETPNDVNLILTEANLYHKMGNTEEFKRLLTMATEMDPENADLQYNLGVIAAESKDVAAAKKYYARAVELDPTYINAYINSAALVLGEEAALIEEMNGLGSSKADDKRYDELRIKRQDIYRSAIPLLEKALAIEEKNESAATTLLNIYSVLGETDKYKALKAKMEG</sequence>
<name>A0ABP8C0J9_9FLAO</name>
<dbReference type="RefSeq" id="WP_344786429.1">
    <property type="nucleotide sequence ID" value="NZ_BAABCA010000001.1"/>
</dbReference>
<dbReference type="SUPFAM" id="SSF81901">
    <property type="entry name" value="HCP-like"/>
    <property type="match status" value="1"/>
</dbReference>
<keyword evidence="4" id="KW-0732">Signal</keyword>
<accession>A0ABP8C0J9</accession>
<dbReference type="Proteomes" id="UP001501496">
    <property type="component" value="Unassembled WGS sequence"/>
</dbReference>